<dbReference type="SMART" id="SM00034">
    <property type="entry name" value="CLECT"/>
    <property type="match status" value="1"/>
</dbReference>
<dbReference type="Pfam" id="PF00059">
    <property type="entry name" value="Lectin_C"/>
    <property type="match status" value="1"/>
</dbReference>
<dbReference type="Proteomes" id="UP000314983">
    <property type="component" value="Chromosome 9"/>
</dbReference>
<dbReference type="Ensembl" id="ENSEEET00000065085.1">
    <property type="protein sequence ID" value="ENSEEEP00000061519.1"/>
    <property type="gene ID" value="ENSEEEG00000026667.1"/>
</dbReference>
<dbReference type="AlphaFoldDB" id="A0AAY5EXV5"/>
<reference evidence="3" key="3">
    <citation type="submission" date="2025-09" db="UniProtKB">
        <authorList>
            <consortium name="Ensembl"/>
        </authorList>
    </citation>
    <scope>IDENTIFICATION</scope>
</reference>
<name>A0AAY5EXV5_ELEEL</name>
<dbReference type="InterPro" id="IPR001304">
    <property type="entry name" value="C-type_lectin-like"/>
</dbReference>
<dbReference type="PANTHER" id="PTHR45784">
    <property type="entry name" value="C-TYPE LECTIN DOMAIN FAMILY 20 MEMBER A-RELATED"/>
    <property type="match status" value="1"/>
</dbReference>
<keyword evidence="4" id="KW-1185">Reference proteome</keyword>
<dbReference type="PROSITE" id="PS50041">
    <property type="entry name" value="C_TYPE_LECTIN_2"/>
    <property type="match status" value="1"/>
</dbReference>
<reference evidence="3" key="2">
    <citation type="submission" date="2025-08" db="UniProtKB">
        <authorList>
            <consortium name="Ensembl"/>
        </authorList>
    </citation>
    <scope>IDENTIFICATION</scope>
</reference>
<reference evidence="3 4" key="1">
    <citation type="submission" date="2020-05" db="EMBL/GenBank/DDBJ databases">
        <title>Electrophorus electricus (electric eel) genome, fEleEle1, primary haplotype.</title>
        <authorList>
            <person name="Myers G."/>
            <person name="Meyer A."/>
            <person name="Fedrigo O."/>
            <person name="Formenti G."/>
            <person name="Rhie A."/>
            <person name="Tracey A."/>
            <person name="Sims Y."/>
            <person name="Jarvis E.D."/>
        </authorList>
    </citation>
    <scope>NUCLEOTIDE SEQUENCE [LARGE SCALE GENOMIC DNA]</scope>
</reference>
<evidence type="ECO:0000259" key="2">
    <source>
        <dbReference type="PROSITE" id="PS50041"/>
    </source>
</evidence>
<accession>A0AAY5EXV5</accession>
<evidence type="ECO:0000313" key="3">
    <source>
        <dbReference type="Ensembl" id="ENSEEEP00000061519.1"/>
    </source>
</evidence>
<dbReference type="SUPFAM" id="SSF56436">
    <property type="entry name" value="C-type lectin-like"/>
    <property type="match status" value="1"/>
</dbReference>
<feature type="domain" description="C-type lectin" evidence="2">
    <location>
        <begin position="41"/>
        <end position="153"/>
    </location>
</feature>
<protein>
    <recommendedName>
        <fullName evidence="2">C-type lectin domain-containing protein</fullName>
    </recommendedName>
</protein>
<proteinExistence type="predicted"/>
<keyword evidence="1" id="KW-1015">Disulfide bond</keyword>
<dbReference type="InterPro" id="IPR016187">
    <property type="entry name" value="CTDL_fold"/>
</dbReference>
<dbReference type="InterPro" id="IPR016186">
    <property type="entry name" value="C-type_lectin-like/link_sf"/>
</dbReference>
<organism evidence="3 4">
    <name type="scientific">Electrophorus electricus</name>
    <name type="common">Electric eel</name>
    <name type="synonym">Gymnotus electricus</name>
    <dbReference type="NCBI Taxonomy" id="8005"/>
    <lineage>
        <taxon>Eukaryota</taxon>
        <taxon>Metazoa</taxon>
        <taxon>Chordata</taxon>
        <taxon>Craniata</taxon>
        <taxon>Vertebrata</taxon>
        <taxon>Euteleostomi</taxon>
        <taxon>Actinopterygii</taxon>
        <taxon>Neopterygii</taxon>
        <taxon>Teleostei</taxon>
        <taxon>Ostariophysi</taxon>
        <taxon>Gymnotiformes</taxon>
        <taxon>Gymnotoidei</taxon>
        <taxon>Gymnotidae</taxon>
        <taxon>Electrophorus</taxon>
    </lineage>
</organism>
<sequence length="181" mass="20459">EVPSFPGATSVCLSAQVVIVVYTLPTGVLPVAISVVQSVPHTYYLITTPKTWTDAKTYCEETYTDLAVVLSYRDWIKFHLTVQSKDLSTDAWVGLFNDIKGWRWSFKNITLAETFWYPGQPDNQGGHQSCGSIDTSGYWWDNVCTTLMPFLCFNGESVFLCASYKTPRLDLHGFYKTLAIW</sequence>
<dbReference type="GeneTree" id="ENSGT01110000267346"/>
<evidence type="ECO:0000313" key="4">
    <source>
        <dbReference type="Proteomes" id="UP000314983"/>
    </source>
</evidence>
<dbReference type="PROSITE" id="PS00615">
    <property type="entry name" value="C_TYPE_LECTIN_1"/>
    <property type="match status" value="1"/>
</dbReference>
<dbReference type="PANTHER" id="PTHR45784:SF3">
    <property type="entry name" value="C-TYPE LECTIN DOMAIN FAMILY 4 MEMBER K-LIKE-RELATED"/>
    <property type="match status" value="1"/>
</dbReference>
<evidence type="ECO:0000256" key="1">
    <source>
        <dbReference type="ARBA" id="ARBA00023157"/>
    </source>
</evidence>
<dbReference type="Gene3D" id="3.10.100.10">
    <property type="entry name" value="Mannose-Binding Protein A, subunit A"/>
    <property type="match status" value="1"/>
</dbReference>
<dbReference type="InterPro" id="IPR018378">
    <property type="entry name" value="C-type_lectin_CS"/>
</dbReference>